<keyword evidence="5" id="KW-1185">Reference proteome</keyword>
<reference evidence="3" key="2">
    <citation type="journal article" date="2018" name="BMC Genomics">
        <title>Whole genome sequencing and function prediction of 133 gut anaerobes isolated from chicken caecum in pure cultures.</title>
        <authorList>
            <person name="Medvecky M."/>
            <person name="Cejkova D."/>
            <person name="Polansky O."/>
            <person name="Karasova D."/>
            <person name="Kubasova T."/>
            <person name="Cizek A."/>
            <person name="Rychlik I."/>
        </authorList>
    </citation>
    <scope>NUCLEOTIDE SEQUENCE</scope>
    <source>
        <strain evidence="3">An101</strain>
        <strain evidence="2">An115</strain>
    </source>
</reference>
<evidence type="ECO:0000313" key="2">
    <source>
        <dbReference type="EMBL" id="OUQ55464.1"/>
    </source>
</evidence>
<organism evidence="3 4">
    <name type="scientific">Lactobacillus gallinarum</name>
    <dbReference type="NCBI Taxonomy" id="52242"/>
    <lineage>
        <taxon>Bacteria</taxon>
        <taxon>Bacillati</taxon>
        <taxon>Bacillota</taxon>
        <taxon>Bacilli</taxon>
        <taxon>Lactobacillales</taxon>
        <taxon>Lactobacillaceae</taxon>
        <taxon>Lactobacillus</taxon>
    </lineage>
</organism>
<proteinExistence type="predicted"/>
<dbReference type="NCBIfam" id="TIGR04320">
    <property type="entry name" value="Surf_Exclu_PgrA"/>
    <property type="match status" value="1"/>
</dbReference>
<evidence type="ECO:0000313" key="5">
    <source>
        <dbReference type="Proteomes" id="UP000196293"/>
    </source>
</evidence>
<dbReference type="GeneID" id="78203693"/>
<dbReference type="NCBIfam" id="TIGR02331">
    <property type="entry name" value="rib_alpha"/>
    <property type="match status" value="1"/>
</dbReference>
<dbReference type="Pfam" id="PF08428">
    <property type="entry name" value="Rib"/>
    <property type="match status" value="1"/>
</dbReference>
<dbReference type="EMBL" id="NFLS01000021">
    <property type="protein sequence ID" value="OUQ55464.1"/>
    <property type="molecule type" value="Genomic_DNA"/>
</dbReference>
<dbReference type="InterPro" id="IPR027607">
    <property type="entry name" value="Surf_Exclu_SEC10/PgrA"/>
</dbReference>
<reference evidence="4 5" key="1">
    <citation type="submission" date="2017-04" db="EMBL/GenBank/DDBJ databases">
        <title>Function of individual gut microbiota members based on whole genome sequencing of pure cultures obtained from chicken caecum.</title>
        <authorList>
            <person name="Medvecky M."/>
            <person name="Cejkova D."/>
            <person name="Polansky O."/>
            <person name="Karasova D."/>
            <person name="Kubasova T."/>
            <person name="Cizek A."/>
            <person name="Rychlik I."/>
        </authorList>
    </citation>
    <scope>NUCLEOTIDE SEQUENCE [LARGE SCALE GENOMIC DNA]</scope>
    <source>
        <strain evidence="4">An101</strain>
        <strain evidence="5">An115</strain>
    </source>
</reference>
<dbReference type="EMBL" id="NFLZ01000015">
    <property type="protein sequence ID" value="OUQ75731.1"/>
    <property type="molecule type" value="Genomic_DNA"/>
</dbReference>
<feature type="domain" description="Rib" evidence="1">
    <location>
        <begin position="47"/>
        <end position="125"/>
    </location>
</feature>
<evidence type="ECO:0000313" key="4">
    <source>
        <dbReference type="Proteomes" id="UP000195859"/>
    </source>
</evidence>
<accession>A0A1Y4TSK4</accession>
<dbReference type="InterPro" id="IPR012706">
    <property type="entry name" value="Rib_alpha_Esp_rpt"/>
</dbReference>
<name>A0A1Y4TSK4_9LACO</name>
<dbReference type="Proteomes" id="UP000196293">
    <property type="component" value="Unassembled WGS sequence"/>
</dbReference>
<protein>
    <recommendedName>
        <fullName evidence="1">Rib domain-containing protein</fullName>
    </recommendedName>
</protein>
<dbReference type="RefSeq" id="WP_087176596.1">
    <property type="nucleotide sequence ID" value="NZ_NFKZ01000027.1"/>
</dbReference>
<evidence type="ECO:0000313" key="3">
    <source>
        <dbReference type="EMBL" id="OUQ75731.1"/>
    </source>
</evidence>
<dbReference type="InterPro" id="IPR059115">
    <property type="entry name" value="Rib"/>
</dbReference>
<comment type="caution">
    <text evidence="3">The sequence shown here is derived from an EMBL/GenBank/DDBJ whole genome shotgun (WGS) entry which is preliminary data.</text>
</comment>
<sequence length="331" mass="36966">MKNKLLLGLATATILAVGSDALINTSINQPQVLLAAKTKKKHHKKRQAAKYRPRLLKKHPAYIIGQSSLPDAKSLINTGKLPKGTHYSWKKKPEINQPDSYSSGDAKIKVTYPDHSVDIVPISFKLYGKNEMVMPIDYKLEDVAQADQTDHATDKLKKATEEGMDSNIFIAESPADDKEKVNFYHLTNDQKKRLNDFAVELINEARAALGAPSVSTDDEVLAAADRVASEYNHDHYSYDAGHDVDGLHRALDSYGGWAEDMDCQYTKPKNMTEIKEFVYNSIMAYLFNTISWEWHHAASIAGTDGGELSRVAVSYTKAADDMYVTHFIFLP</sequence>
<dbReference type="AlphaFoldDB" id="A0A1Y4TSK4"/>
<gene>
    <name evidence="3" type="ORF">B5E44_06500</name>
    <name evidence="2" type="ORF">B5E59_07480</name>
</gene>
<dbReference type="Proteomes" id="UP000195859">
    <property type="component" value="Unassembled WGS sequence"/>
</dbReference>
<evidence type="ECO:0000259" key="1">
    <source>
        <dbReference type="Pfam" id="PF08428"/>
    </source>
</evidence>